<dbReference type="AlphaFoldDB" id="A0A0D2CLJ2"/>
<dbReference type="EMBL" id="KN847041">
    <property type="protein sequence ID" value="KIW30930.1"/>
    <property type="molecule type" value="Genomic_DNA"/>
</dbReference>
<feature type="region of interest" description="Disordered" evidence="1">
    <location>
        <begin position="142"/>
        <end position="208"/>
    </location>
</feature>
<dbReference type="RefSeq" id="XP_016251146.1">
    <property type="nucleotide sequence ID" value="XM_016389244.1"/>
</dbReference>
<organism evidence="2 3">
    <name type="scientific">Cladophialophora immunda</name>
    <dbReference type="NCBI Taxonomy" id="569365"/>
    <lineage>
        <taxon>Eukaryota</taxon>
        <taxon>Fungi</taxon>
        <taxon>Dikarya</taxon>
        <taxon>Ascomycota</taxon>
        <taxon>Pezizomycotina</taxon>
        <taxon>Eurotiomycetes</taxon>
        <taxon>Chaetothyriomycetidae</taxon>
        <taxon>Chaetothyriales</taxon>
        <taxon>Herpotrichiellaceae</taxon>
        <taxon>Cladophialophora</taxon>
    </lineage>
</organism>
<protein>
    <submittedName>
        <fullName evidence="2">Uncharacterized protein</fullName>
    </submittedName>
</protein>
<name>A0A0D2CLJ2_9EURO</name>
<dbReference type="OrthoDB" id="4107819at2759"/>
<dbReference type="Proteomes" id="UP000054466">
    <property type="component" value="Unassembled WGS sequence"/>
</dbReference>
<reference evidence="2 3" key="1">
    <citation type="submission" date="2015-01" db="EMBL/GenBank/DDBJ databases">
        <title>The Genome Sequence of Cladophialophora immunda CBS83496.</title>
        <authorList>
            <consortium name="The Broad Institute Genomics Platform"/>
            <person name="Cuomo C."/>
            <person name="de Hoog S."/>
            <person name="Gorbushina A."/>
            <person name="Stielow B."/>
            <person name="Teixiera M."/>
            <person name="Abouelleil A."/>
            <person name="Chapman S.B."/>
            <person name="Priest M."/>
            <person name="Young S.K."/>
            <person name="Wortman J."/>
            <person name="Nusbaum C."/>
            <person name="Birren B."/>
        </authorList>
    </citation>
    <scope>NUCLEOTIDE SEQUENCE [LARGE SCALE GENOMIC DNA]</scope>
    <source>
        <strain evidence="2 3">CBS 83496</strain>
    </source>
</reference>
<gene>
    <name evidence="2" type="ORF">PV07_02621</name>
</gene>
<dbReference type="HOGENOM" id="CLU_426428_0_0_1"/>
<evidence type="ECO:0000313" key="3">
    <source>
        <dbReference type="Proteomes" id="UP000054466"/>
    </source>
</evidence>
<keyword evidence="3" id="KW-1185">Reference proteome</keyword>
<dbReference type="GeneID" id="27341815"/>
<evidence type="ECO:0000313" key="2">
    <source>
        <dbReference type="EMBL" id="KIW30930.1"/>
    </source>
</evidence>
<accession>A0A0D2CLJ2</accession>
<proteinExistence type="predicted"/>
<sequence>MRSPLTPALSLSPSHSTASSGQEMMVLKLHFGLCSPLELSLSLDDFDACLRLWVESNPKQHNAILSVLERILSQDCNTNGCYYRHQSCIADEHFNTKHGQPDDQANDEHLISPTSRLSLALESSGVAELKAGGVCQEDNETKGCETLSREVQPPVSQENDPRRLSGELPTDTIAARSGSKQLRKPKSTKGVSFRPGKPESKGEVADDDPLTEPMLQIINRIGGIQVLEELEDITSELSVQSQPNGQNLSDRCRRNIPKNLASRPDSLRKLWLLKEELSLSEVNGQIHRLRKRLNLAEFSHTYEVCVQQLEAKKPSISPRLGSEARNSRQNRTVMNHFVDILFPDTFPRDRTSGKAYKGRRMTRYAATRKIQNWRTTGKPWASIIARFGKGMLLLIPKELSDECLRTMSKATLSAFLYHIQLRTAGLADLLQAAASLVDDICFSDAETQYPESGHHLNSSLDAIESAMYNVESSSEFALAPHETFLEAPYTFFLAHLTAGTNLPFNLCSPLTYSHDAHMQSPGRGTDSYGADIATLFSDTPMPQFPILDMSDSDISNDDSGPNLYCGNRDNATTYPEAEVTNSPIDERHFTADDCDFLHPISDMEKVELDCLFGLQSNDGSPSAAHPTFHT</sequence>
<dbReference type="VEuPathDB" id="FungiDB:PV07_02621"/>
<evidence type="ECO:0000256" key="1">
    <source>
        <dbReference type="SAM" id="MobiDB-lite"/>
    </source>
</evidence>